<reference evidence="3 4" key="2">
    <citation type="journal article" date="2021" name="J. Hered.">
        <title>Feather Gene Expression Elucidates the Developmental Basis of Plumage Iridescence in African Starlings.</title>
        <authorList>
            <person name="Rubenstein D.R."/>
            <person name="Corvelo A."/>
            <person name="MacManes M.D."/>
            <person name="Maia R."/>
            <person name="Narzisi G."/>
            <person name="Rousaki A."/>
            <person name="Vandenabeele P."/>
            <person name="Shawkey M.D."/>
            <person name="Solomon J."/>
        </authorList>
    </citation>
    <scope>NUCLEOTIDE SEQUENCE [LARGE SCALE GENOMIC DNA]</scope>
    <source>
        <strain evidence="3">SS15</strain>
    </source>
</reference>
<dbReference type="OrthoDB" id="10266906at2759"/>
<reference evidence="2" key="1">
    <citation type="submission" date="2020-10" db="EMBL/GenBank/DDBJ databases">
        <title>Feather gene expression reveals the developmental basis of iridescence in African starlings.</title>
        <authorList>
            <person name="Rubenstein D.R."/>
        </authorList>
    </citation>
    <scope>NUCLEOTIDE SEQUENCE</scope>
    <source>
        <strain evidence="2">SS15</strain>
        <tissue evidence="2">Liver</tissue>
    </source>
</reference>
<feature type="compositionally biased region" description="Low complexity" evidence="1">
    <location>
        <begin position="24"/>
        <end position="37"/>
    </location>
</feature>
<accession>A0A835TY67</accession>
<evidence type="ECO:0000256" key="1">
    <source>
        <dbReference type="SAM" id="MobiDB-lite"/>
    </source>
</evidence>
<organism evidence="2">
    <name type="scientific">Lamprotornis superbus</name>
    <dbReference type="NCBI Taxonomy" id="245042"/>
    <lineage>
        <taxon>Eukaryota</taxon>
        <taxon>Metazoa</taxon>
        <taxon>Chordata</taxon>
        <taxon>Craniata</taxon>
        <taxon>Vertebrata</taxon>
        <taxon>Euteleostomi</taxon>
        <taxon>Archelosauria</taxon>
        <taxon>Archosauria</taxon>
        <taxon>Dinosauria</taxon>
        <taxon>Saurischia</taxon>
        <taxon>Theropoda</taxon>
        <taxon>Coelurosauria</taxon>
        <taxon>Aves</taxon>
        <taxon>Neognathae</taxon>
        <taxon>Neoaves</taxon>
        <taxon>Telluraves</taxon>
        <taxon>Australaves</taxon>
        <taxon>Passeriformes</taxon>
        <taxon>Sturnidae</taxon>
        <taxon>Lamprotornis</taxon>
    </lineage>
</organism>
<dbReference type="AlphaFoldDB" id="A0A835TY67"/>
<evidence type="ECO:0000313" key="4">
    <source>
        <dbReference type="Proteomes" id="UP000618051"/>
    </source>
</evidence>
<dbReference type="EMBL" id="JADDUC010000033">
    <property type="protein sequence ID" value="KAG0122709.1"/>
    <property type="molecule type" value="Genomic_DNA"/>
</dbReference>
<comment type="caution">
    <text evidence="2">The sequence shown here is derived from an EMBL/GenBank/DDBJ whole genome shotgun (WGS) entry which is preliminary data.</text>
</comment>
<feature type="non-terminal residue" evidence="2">
    <location>
        <position position="314"/>
    </location>
</feature>
<name>A0A835TY67_9PASS</name>
<feature type="non-terminal residue" evidence="2">
    <location>
        <position position="1"/>
    </location>
</feature>
<evidence type="ECO:0000313" key="2">
    <source>
        <dbReference type="EMBL" id="KAG0122709.1"/>
    </source>
</evidence>
<sequence length="314" mass="34646">AGCGGAVAARPRLRRGPEAVLTGRRAAALRATAAAPGPEEPGRAEPGFAEPGFAEPGPARGRSRSFNHLPMASDFFEEETAPKREVVRSTVGKMNPAVHPILYLPEYGKRPNELSEMVSGMLKNGGTELEGRSYFKAGFFIFLNAARHWKDPVFHGEVQCSVDPMDPVFHGEVQCSVDSMDPVFHGEVQCSMDSMDPVFHGGVQCSMDPKAPMFHGGVYYCLRMNCQETEIHIHDLAQHTQTNNTTEQAALQRMCEKRSHLSPKVAGVSSLSIMLVYSRRRDLNPTKVLTEDVQDQNFLPGKLLVQVYYRQACQ</sequence>
<gene>
    <name evidence="3" type="ORF">IHE44_0002288</name>
    <name evidence="2" type="ORF">IHE44_008440</name>
</gene>
<proteinExistence type="predicted"/>
<evidence type="ECO:0000313" key="3">
    <source>
        <dbReference type="EMBL" id="KAI1235426.1"/>
    </source>
</evidence>
<dbReference type="Proteomes" id="UP000618051">
    <property type="component" value="Unassembled WGS sequence"/>
</dbReference>
<reference evidence="3" key="3">
    <citation type="submission" date="2022-01" db="EMBL/GenBank/DDBJ databases">
        <authorList>
            <person name="Rubenstein D.R."/>
        </authorList>
    </citation>
    <scope>NUCLEOTIDE SEQUENCE</scope>
    <source>
        <strain evidence="3">SS15</strain>
        <tissue evidence="3">Liver</tissue>
    </source>
</reference>
<keyword evidence="4" id="KW-1185">Reference proteome</keyword>
<protein>
    <submittedName>
        <fullName evidence="2">Uncharacterized protein</fullName>
    </submittedName>
</protein>
<dbReference type="EMBL" id="JADDUC020000012">
    <property type="protein sequence ID" value="KAI1235426.1"/>
    <property type="molecule type" value="Genomic_DNA"/>
</dbReference>
<feature type="region of interest" description="Disordered" evidence="1">
    <location>
        <begin position="24"/>
        <end position="65"/>
    </location>
</feature>